<dbReference type="STRING" id="1122189.SAMN02745165_00357"/>
<dbReference type="PANTHER" id="PTHR35038">
    <property type="entry name" value="DISSIMILATORY SULFITE REDUCTASE SIRA"/>
    <property type="match status" value="1"/>
</dbReference>
<evidence type="ECO:0000313" key="4">
    <source>
        <dbReference type="EMBL" id="SHI54285.1"/>
    </source>
</evidence>
<evidence type="ECO:0000256" key="1">
    <source>
        <dbReference type="ARBA" id="ARBA00022729"/>
    </source>
</evidence>
<proteinExistence type="predicted"/>
<dbReference type="InterPro" id="IPR010177">
    <property type="entry name" value="Paired_CXXCH_1"/>
</dbReference>
<dbReference type="RefSeq" id="WP_341860470.1">
    <property type="nucleotide sequence ID" value="NZ_FQZT01000001.1"/>
</dbReference>
<dbReference type="Gene3D" id="1.10.1130.10">
    <property type="entry name" value="Flavocytochrome C3, Chain A"/>
    <property type="match status" value="1"/>
</dbReference>
<protein>
    <recommendedName>
        <fullName evidence="3">Doubled CXXCH motif domain-containing protein</fullName>
    </recommendedName>
</protein>
<dbReference type="Pfam" id="PF09699">
    <property type="entry name" value="Paired_CXXCH_1"/>
    <property type="match status" value="1"/>
</dbReference>
<evidence type="ECO:0000256" key="2">
    <source>
        <dbReference type="SAM" id="SignalP"/>
    </source>
</evidence>
<reference evidence="4 5" key="1">
    <citation type="submission" date="2016-11" db="EMBL/GenBank/DDBJ databases">
        <authorList>
            <person name="Jaros S."/>
            <person name="Januszkiewicz K."/>
            <person name="Wedrychowicz H."/>
        </authorList>
    </citation>
    <scope>NUCLEOTIDE SEQUENCE [LARGE SCALE GENOMIC DNA]</scope>
    <source>
        <strain evidence="4 5">DSM 5091</strain>
    </source>
</reference>
<gene>
    <name evidence="4" type="ORF">SAMN02745165_00357</name>
</gene>
<evidence type="ECO:0000259" key="3">
    <source>
        <dbReference type="Pfam" id="PF09699"/>
    </source>
</evidence>
<organism evidence="4 5">
    <name type="scientific">Malonomonas rubra DSM 5091</name>
    <dbReference type="NCBI Taxonomy" id="1122189"/>
    <lineage>
        <taxon>Bacteria</taxon>
        <taxon>Pseudomonadati</taxon>
        <taxon>Thermodesulfobacteriota</taxon>
        <taxon>Desulfuromonadia</taxon>
        <taxon>Desulfuromonadales</taxon>
        <taxon>Geopsychrobacteraceae</taxon>
        <taxon>Malonomonas</taxon>
    </lineage>
</organism>
<feature type="domain" description="Doubled CXXCH motif" evidence="3">
    <location>
        <begin position="89"/>
        <end position="122"/>
    </location>
</feature>
<feature type="signal peptide" evidence="2">
    <location>
        <begin position="1"/>
        <end position="21"/>
    </location>
</feature>
<evidence type="ECO:0000313" key="5">
    <source>
        <dbReference type="Proteomes" id="UP000184171"/>
    </source>
</evidence>
<dbReference type="Gene3D" id="3.90.10.10">
    <property type="entry name" value="Cytochrome C3"/>
    <property type="match status" value="2"/>
</dbReference>
<dbReference type="InterPro" id="IPR051829">
    <property type="entry name" value="Multiheme_Cytochr_ET"/>
</dbReference>
<dbReference type="EMBL" id="FQZT01000001">
    <property type="protein sequence ID" value="SHI54285.1"/>
    <property type="molecule type" value="Genomic_DNA"/>
</dbReference>
<dbReference type="SUPFAM" id="SSF48695">
    <property type="entry name" value="Multiheme cytochromes"/>
    <property type="match status" value="1"/>
</dbReference>
<dbReference type="InterPro" id="IPR036280">
    <property type="entry name" value="Multihaem_cyt_sf"/>
</dbReference>
<dbReference type="Proteomes" id="UP000184171">
    <property type="component" value="Unassembled WGS sequence"/>
</dbReference>
<sequence>MRPLAFLCFLVFMLHCLNAFAVEAPPLQADDCQMCHTDILATVAEFGGKHRDAVTCIECHQEHPPRGTNAIPACSLCHEPQDKDHYQVSNCLGCHKPHSPTQIDFRRASRTNEACSSCHPAQGGELFDYPSNHSILDCKDCHLEHGQYLDCLECHEPHLNGQSYADCRLCHQPHSPLKVVYLNTLDSRHCEACHPGPGKRLQQTVTKHGLLLCVYCHKSQHKRIPTCETCHFKPHDAGMHEQFPKCVDCHGGPHLLIN</sequence>
<keyword evidence="5" id="KW-1185">Reference proteome</keyword>
<keyword evidence="1 2" id="KW-0732">Signal</keyword>
<accession>A0A1M6BZR9</accession>
<feature type="chain" id="PRO_5012160847" description="Doubled CXXCH motif domain-containing protein" evidence="2">
    <location>
        <begin position="22"/>
        <end position="258"/>
    </location>
</feature>
<dbReference type="AlphaFoldDB" id="A0A1M6BZR9"/>
<name>A0A1M6BZR9_MALRU</name>